<dbReference type="InterPro" id="IPR000537">
    <property type="entry name" value="UbiA_prenyltransferase"/>
</dbReference>
<feature type="transmembrane region" description="Helical" evidence="6">
    <location>
        <begin position="47"/>
        <end position="70"/>
    </location>
</feature>
<evidence type="ECO:0000313" key="8">
    <source>
        <dbReference type="Proteomes" id="UP001325680"/>
    </source>
</evidence>
<feature type="transmembrane region" description="Helical" evidence="6">
    <location>
        <begin position="141"/>
        <end position="160"/>
    </location>
</feature>
<sequence length="310" mass="35904">MALIKPFLKLIRWPNLVFIILTQVVFEFCIYRPVYAGTIPEHNTFQFVLLVAASVFIAAAGYIINDYFDINIDLVNKPDKMILDRKLSRRWALAWHLALSAAGIICTAVAVNVFARWYLVIANLVCVILLWFYSARFKKDLLIGNIIVSLLTAWTIIIIFLSKYSFQHAFSHNDPGQIRLFRFAILYAGFAFIISLIREAVKDIEDMPGDQKFGCKTMPIVWGINATKVYVTVWLTILIIMLLVIQFYVLQFRWWWAVVYCFAAIVLPLLYIFKKLLSAQSTSDYHQLSRYTKMAMLTGILSMLLFYIYL</sequence>
<dbReference type="Gene3D" id="1.20.120.1780">
    <property type="entry name" value="UbiA prenyltransferase"/>
    <property type="match status" value="1"/>
</dbReference>
<feature type="transmembrane region" description="Helical" evidence="6">
    <location>
        <begin position="117"/>
        <end position="134"/>
    </location>
</feature>
<evidence type="ECO:0000256" key="1">
    <source>
        <dbReference type="ARBA" id="ARBA00004141"/>
    </source>
</evidence>
<feature type="transmembrane region" description="Helical" evidence="6">
    <location>
        <begin position="180"/>
        <end position="197"/>
    </location>
</feature>
<proteinExistence type="predicted"/>
<dbReference type="Pfam" id="PF01040">
    <property type="entry name" value="UbiA"/>
    <property type="match status" value="1"/>
</dbReference>
<feature type="transmembrane region" description="Helical" evidence="6">
    <location>
        <begin position="91"/>
        <end position="111"/>
    </location>
</feature>
<feature type="transmembrane region" description="Helical" evidence="6">
    <location>
        <begin position="294"/>
        <end position="309"/>
    </location>
</feature>
<evidence type="ECO:0000313" key="7">
    <source>
        <dbReference type="EMBL" id="WQD39333.1"/>
    </source>
</evidence>
<dbReference type="InterPro" id="IPR044878">
    <property type="entry name" value="UbiA_sf"/>
</dbReference>
<keyword evidence="2" id="KW-1003">Cell membrane</keyword>
<name>A0ABZ0W7R9_9BACT</name>
<reference evidence="7 8" key="1">
    <citation type="submission" date="2023-12" db="EMBL/GenBank/DDBJ databases">
        <title>Genome sequencing and assembly of bacterial species from a model synthetic community.</title>
        <authorList>
            <person name="Hogle S.L."/>
        </authorList>
    </citation>
    <scope>NUCLEOTIDE SEQUENCE [LARGE SCALE GENOMIC DNA]</scope>
    <source>
        <strain evidence="7 8">HAMBI_3031</strain>
    </source>
</reference>
<dbReference type="PANTHER" id="PTHR42723">
    <property type="entry name" value="CHLOROPHYLL SYNTHASE"/>
    <property type="match status" value="1"/>
</dbReference>
<keyword evidence="5 6" id="KW-0472">Membrane</keyword>
<keyword evidence="3 6" id="KW-0812">Transmembrane</keyword>
<accession>A0ABZ0W7R9</accession>
<feature type="transmembrane region" description="Helical" evidence="6">
    <location>
        <begin position="12"/>
        <end position="35"/>
    </location>
</feature>
<evidence type="ECO:0000256" key="3">
    <source>
        <dbReference type="ARBA" id="ARBA00022692"/>
    </source>
</evidence>
<feature type="transmembrane region" description="Helical" evidence="6">
    <location>
        <begin position="254"/>
        <end position="273"/>
    </location>
</feature>
<evidence type="ECO:0000256" key="5">
    <source>
        <dbReference type="ARBA" id="ARBA00023136"/>
    </source>
</evidence>
<feature type="transmembrane region" description="Helical" evidence="6">
    <location>
        <begin position="229"/>
        <end position="248"/>
    </location>
</feature>
<organism evidence="7 8">
    <name type="scientific">Niabella yanshanensis</name>
    <dbReference type="NCBI Taxonomy" id="577386"/>
    <lineage>
        <taxon>Bacteria</taxon>
        <taxon>Pseudomonadati</taxon>
        <taxon>Bacteroidota</taxon>
        <taxon>Chitinophagia</taxon>
        <taxon>Chitinophagales</taxon>
        <taxon>Chitinophagaceae</taxon>
        <taxon>Niabella</taxon>
    </lineage>
</organism>
<comment type="subcellular location">
    <subcellularLocation>
        <location evidence="1">Membrane</location>
        <topology evidence="1">Multi-pass membrane protein</topology>
    </subcellularLocation>
</comment>
<gene>
    <name evidence="7" type="ORF">U0035_04120</name>
</gene>
<protein>
    <submittedName>
        <fullName evidence="7">Geranylgeranylglycerol-phosphate geranylgeranyltransferase</fullName>
    </submittedName>
</protein>
<dbReference type="CDD" id="cd13961">
    <property type="entry name" value="PT_UbiA_DGGGPS"/>
    <property type="match status" value="1"/>
</dbReference>
<dbReference type="RefSeq" id="WP_114793315.1">
    <property type="nucleotide sequence ID" value="NZ_CP139960.1"/>
</dbReference>
<evidence type="ECO:0000256" key="2">
    <source>
        <dbReference type="ARBA" id="ARBA00022475"/>
    </source>
</evidence>
<dbReference type="Gene3D" id="1.10.357.140">
    <property type="entry name" value="UbiA prenyltransferase"/>
    <property type="match status" value="1"/>
</dbReference>
<evidence type="ECO:0000256" key="4">
    <source>
        <dbReference type="ARBA" id="ARBA00022989"/>
    </source>
</evidence>
<dbReference type="PANTHER" id="PTHR42723:SF1">
    <property type="entry name" value="CHLOROPHYLL SYNTHASE, CHLOROPLASTIC"/>
    <property type="match status" value="1"/>
</dbReference>
<keyword evidence="8" id="KW-1185">Reference proteome</keyword>
<dbReference type="InterPro" id="IPR050475">
    <property type="entry name" value="Prenyltransferase_related"/>
</dbReference>
<dbReference type="Proteomes" id="UP001325680">
    <property type="component" value="Chromosome"/>
</dbReference>
<dbReference type="EMBL" id="CP139960">
    <property type="protein sequence ID" value="WQD39333.1"/>
    <property type="molecule type" value="Genomic_DNA"/>
</dbReference>
<evidence type="ECO:0000256" key="6">
    <source>
        <dbReference type="SAM" id="Phobius"/>
    </source>
</evidence>
<keyword evidence="4 6" id="KW-1133">Transmembrane helix</keyword>